<keyword evidence="4 6" id="KW-0501">Molybdenum cofactor biosynthesis</keyword>
<evidence type="ECO:0000256" key="6">
    <source>
        <dbReference type="RuleBase" id="RU365090"/>
    </source>
</evidence>
<dbReference type="InterPro" id="IPR005110">
    <property type="entry name" value="MoeA_linker/N"/>
</dbReference>
<dbReference type="Proteomes" id="UP000035287">
    <property type="component" value="Chromosome"/>
</dbReference>
<protein>
    <recommendedName>
        <fullName evidence="6">Molybdopterin molybdenumtransferase</fullName>
        <ecNumber evidence="6">2.10.1.1</ecNumber>
    </recommendedName>
</protein>
<dbReference type="UniPathway" id="UPA00344"/>
<keyword evidence="6" id="KW-0500">Molybdenum</keyword>
<evidence type="ECO:0000256" key="3">
    <source>
        <dbReference type="ARBA" id="ARBA00010763"/>
    </source>
</evidence>
<sequence length="405" mass="41603">MARGGSSGPGALKALLSLEEAQRRLLDLAKLTPSEQLPVEATLGRYLAAPVKALRTQPASPLSAMDGWAIRAHDMPGPWRIVGESAAGHPYKGTVAPTQTVRISTGALLPDDADAVLVQEDCTADGDTLRFAGEPPEPLDRHVRKAGLDFSKAEQLLGSGSRMSPARMALAISGGHATVSVHRQPQVAVIDSGDELALPGTALAPGAIPASNGPMLAALCAQLTGNIRRIGPVPDRIEALSEAMEQARDADILITSGGASVGDHDLLAPALKTIGADVDFWRVAIKPGKPIMVATRGPQVVLGLPGNPVSAFVTAHLFALPLLRAMQGAGNALPVGESWPSSSALPATGKRAEFLRGRFGPDGVAPVSVQDSGALVPLANADCLIVRPAASAPVASGEPVSVIRI</sequence>
<dbReference type="Gene3D" id="3.90.105.10">
    <property type="entry name" value="Molybdopterin biosynthesis moea protein, domain 2"/>
    <property type="match status" value="1"/>
</dbReference>
<evidence type="ECO:0000313" key="8">
    <source>
        <dbReference type="EMBL" id="AKM11661.1"/>
    </source>
</evidence>
<dbReference type="SUPFAM" id="SSF53218">
    <property type="entry name" value="Molybdenum cofactor biosynthesis proteins"/>
    <property type="match status" value="1"/>
</dbReference>
<gene>
    <name evidence="8" type="ORF">AB433_08195</name>
</gene>
<dbReference type="InterPro" id="IPR038987">
    <property type="entry name" value="MoeA-like"/>
</dbReference>
<dbReference type="PROSITE" id="PS01079">
    <property type="entry name" value="MOCF_BIOSYNTHESIS_2"/>
    <property type="match status" value="1"/>
</dbReference>
<dbReference type="GO" id="GO:0061599">
    <property type="term" value="F:molybdopterin molybdotransferase activity"/>
    <property type="evidence" value="ECO:0007669"/>
    <property type="project" value="UniProtKB-UniRule"/>
</dbReference>
<reference evidence="8 9" key="1">
    <citation type="submission" date="2015-06" db="EMBL/GenBank/DDBJ databases">
        <authorList>
            <person name="Zeng Y."/>
            <person name="Huang Y."/>
        </authorList>
    </citation>
    <scope>NUCLEOTIDE SEQUENCE [LARGE SCALE GENOMIC DNA]</scope>
    <source>
        <strain evidence="8 9">PQ-2</strain>
    </source>
</reference>
<dbReference type="EC" id="2.10.1.1" evidence="6"/>
<evidence type="ECO:0000256" key="1">
    <source>
        <dbReference type="ARBA" id="ARBA00002901"/>
    </source>
</evidence>
<accession>A0A0G3XM14</accession>
<dbReference type="STRING" id="1348774.AB433_08195"/>
<dbReference type="InterPro" id="IPR036425">
    <property type="entry name" value="MoaB/Mog-like_dom_sf"/>
</dbReference>
<dbReference type="GO" id="GO:0005829">
    <property type="term" value="C:cytosol"/>
    <property type="evidence" value="ECO:0007669"/>
    <property type="project" value="TreeGrafter"/>
</dbReference>
<dbReference type="PANTHER" id="PTHR10192:SF5">
    <property type="entry name" value="GEPHYRIN"/>
    <property type="match status" value="1"/>
</dbReference>
<dbReference type="Gene3D" id="2.170.190.11">
    <property type="entry name" value="Molybdopterin biosynthesis moea protein, domain 3"/>
    <property type="match status" value="1"/>
</dbReference>
<organism evidence="8 9">
    <name type="scientific">Croceicoccus naphthovorans</name>
    <dbReference type="NCBI Taxonomy" id="1348774"/>
    <lineage>
        <taxon>Bacteria</taxon>
        <taxon>Pseudomonadati</taxon>
        <taxon>Pseudomonadota</taxon>
        <taxon>Alphaproteobacteria</taxon>
        <taxon>Sphingomonadales</taxon>
        <taxon>Erythrobacteraceae</taxon>
        <taxon>Croceicoccus</taxon>
    </lineage>
</organism>
<dbReference type="Gene3D" id="2.40.340.10">
    <property type="entry name" value="MoeA, C-terminal, domain IV"/>
    <property type="match status" value="1"/>
</dbReference>
<dbReference type="InterPro" id="IPR036688">
    <property type="entry name" value="MoeA_C_domain_IV_sf"/>
</dbReference>
<keyword evidence="9" id="KW-1185">Reference proteome</keyword>
<dbReference type="EMBL" id="CP011770">
    <property type="protein sequence ID" value="AKM11661.1"/>
    <property type="molecule type" value="Genomic_DNA"/>
</dbReference>
<evidence type="ECO:0000256" key="2">
    <source>
        <dbReference type="ARBA" id="ARBA00005046"/>
    </source>
</evidence>
<dbReference type="AlphaFoldDB" id="A0A0G3XM14"/>
<dbReference type="Pfam" id="PF00994">
    <property type="entry name" value="MoCF_biosynth"/>
    <property type="match status" value="1"/>
</dbReference>
<keyword evidence="6" id="KW-0479">Metal-binding</keyword>
<dbReference type="SMART" id="SM00852">
    <property type="entry name" value="MoCF_biosynth"/>
    <property type="match status" value="1"/>
</dbReference>
<dbReference type="InterPro" id="IPR005111">
    <property type="entry name" value="MoeA_C_domain_IV"/>
</dbReference>
<dbReference type="InterPro" id="IPR001453">
    <property type="entry name" value="MoaB/Mog_dom"/>
</dbReference>
<dbReference type="Gene3D" id="3.40.980.10">
    <property type="entry name" value="MoaB/Mog-like domain"/>
    <property type="match status" value="1"/>
</dbReference>
<comment type="catalytic activity">
    <reaction evidence="5">
        <text>adenylyl-molybdopterin + molybdate = Mo-molybdopterin + AMP + H(+)</text>
        <dbReference type="Rhea" id="RHEA:35047"/>
        <dbReference type="ChEBI" id="CHEBI:15378"/>
        <dbReference type="ChEBI" id="CHEBI:36264"/>
        <dbReference type="ChEBI" id="CHEBI:62727"/>
        <dbReference type="ChEBI" id="CHEBI:71302"/>
        <dbReference type="ChEBI" id="CHEBI:456215"/>
        <dbReference type="EC" id="2.10.1.1"/>
    </reaction>
</comment>
<dbReference type="InterPro" id="IPR008284">
    <property type="entry name" value="MoCF_biosynth_CS"/>
</dbReference>
<dbReference type="SUPFAM" id="SSF63867">
    <property type="entry name" value="MoeA C-terminal domain-like"/>
    <property type="match status" value="1"/>
</dbReference>
<keyword evidence="6" id="KW-0808">Transferase</keyword>
<comment type="similarity">
    <text evidence="3 6">Belongs to the MoeA family.</text>
</comment>
<dbReference type="CDD" id="cd00887">
    <property type="entry name" value="MoeA"/>
    <property type="match status" value="1"/>
</dbReference>
<comment type="function">
    <text evidence="1 6">Catalyzes the insertion of molybdate into adenylated molybdopterin with the concomitant release of AMP.</text>
</comment>
<feature type="domain" description="MoaB/Mog" evidence="7">
    <location>
        <begin position="188"/>
        <end position="325"/>
    </location>
</feature>
<dbReference type="PANTHER" id="PTHR10192">
    <property type="entry name" value="MOLYBDOPTERIN BIOSYNTHESIS PROTEIN"/>
    <property type="match status" value="1"/>
</dbReference>
<evidence type="ECO:0000256" key="4">
    <source>
        <dbReference type="ARBA" id="ARBA00023150"/>
    </source>
</evidence>
<comment type="cofactor">
    <cofactor evidence="6">
        <name>Mg(2+)</name>
        <dbReference type="ChEBI" id="CHEBI:18420"/>
    </cofactor>
</comment>
<dbReference type="PATRIC" id="fig|1348774.3.peg.1717"/>
<evidence type="ECO:0000256" key="5">
    <source>
        <dbReference type="ARBA" id="ARBA00047317"/>
    </source>
</evidence>
<dbReference type="Pfam" id="PF03453">
    <property type="entry name" value="MoeA_N"/>
    <property type="match status" value="1"/>
</dbReference>
<comment type="pathway">
    <text evidence="2 6">Cofactor biosynthesis; molybdopterin biosynthesis.</text>
</comment>
<dbReference type="GO" id="GO:0006777">
    <property type="term" value="P:Mo-molybdopterin cofactor biosynthetic process"/>
    <property type="evidence" value="ECO:0007669"/>
    <property type="project" value="UniProtKB-UniRule"/>
</dbReference>
<keyword evidence="6" id="KW-0460">Magnesium</keyword>
<evidence type="ECO:0000259" key="7">
    <source>
        <dbReference type="SMART" id="SM00852"/>
    </source>
</evidence>
<dbReference type="InterPro" id="IPR036135">
    <property type="entry name" value="MoeA_linker/N_sf"/>
</dbReference>
<proteinExistence type="inferred from homology"/>
<dbReference type="Pfam" id="PF03454">
    <property type="entry name" value="MoeA_C"/>
    <property type="match status" value="1"/>
</dbReference>
<name>A0A0G3XM14_9SPHN</name>
<dbReference type="GO" id="GO:0046872">
    <property type="term" value="F:metal ion binding"/>
    <property type="evidence" value="ECO:0007669"/>
    <property type="project" value="UniProtKB-UniRule"/>
</dbReference>
<dbReference type="KEGG" id="cna:AB433_08195"/>
<dbReference type="SUPFAM" id="SSF63882">
    <property type="entry name" value="MoeA N-terminal region -like"/>
    <property type="match status" value="1"/>
</dbReference>
<evidence type="ECO:0000313" key="9">
    <source>
        <dbReference type="Proteomes" id="UP000035287"/>
    </source>
</evidence>